<keyword evidence="6 12" id="KW-0169">Cobalamin biosynthesis</keyword>
<sequence length="235" mass="25030">MHIMEGYLPAIWCIVWFVVSIPVVAYGVYKLNKLVKEERGILPVLAVAGAFIFVLSSLKMPSVTGSCSHPTGTGIGAIIFGPAITAVLSTIVLIYQALFLAHGGLTTLGANVFSMGIVGPIVSYLIYKAGMKGKLNFYLVVFLAATLGDWATYIVTSTELALAFPAGNILTFGGFFSSFSKFVAIFAITQIPLAIVEGAVSALLFKYIIQAKSDLLVEMKVIGEPLVRKLRGLSA</sequence>
<proteinExistence type="inferred from homology"/>
<evidence type="ECO:0000256" key="5">
    <source>
        <dbReference type="ARBA" id="ARBA00022475"/>
    </source>
</evidence>
<comment type="pathway">
    <text evidence="2 12">Cofactor biosynthesis; adenosylcobalamin biosynthesis.</text>
</comment>
<keyword evidence="10 12" id="KW-0472">Membrane</keyword>
<dbReference type="Gene3D" id="1.10.1760.20">
    <property type="match status" value="1"/>
</dbReference>
<comment type="similarity">
    <text evidence="12">Belongs to the CbiM family.</text>
</comment>
<dbReference type="GO" id="GO:0009236">
    <property type="term" value="P:cobalamin biosynthetic process"/>
    <property type="evidence" value="ECO:0007669"/>
    <property type="project" value="UniProtKB-UniRule"/>
</dbReference>
<dbReference type="PATRIC" id="fig|1434106.5.peg.1715"/>
<evidence type="ECO:0000313" key="14">
    <source>
        <dbReference type="Proteomes" id="UP000033079"/>
    </source>
</evidence>
<keyword evidence="7 12" id="KW-0812">Transmembrane</keyword>
<evidence type="ECO:0000256" key="1">
    <source>
        <dbReference type="ARBA" id="ARBA00004429"/>
    </source>
</evidence>
<feature type="transmembrane region" description="Helical" evidence="12">
    <location>
        <begin position="135"/>
        <end position="153"/>
    </location>
</feature>
<dbReference type="InterPro" id="IPR002751">
    <property type="entry name" value="CbiM/NikMN"/>
</dbReference>
<dbReference type="PANTHER" id="PTHR43627:SF1">
    <property type="entry name" value="COBALT TRANSPORT PROTEIN CBIM"/>
    <property type="match status" value="1"/>
</dbReference>
<evidence type="ECO:0000256" key="6">
    <source>
        <dbReference type="ARBA" id="ARBA00022573"/>
    </source>
</evidence>
<dbReference type="Pfam" id="PF01891">
    <property type="entry name" value="CbiM"/>
    <property type="match status" value="1"/>
</dbReference>
<dbReference type="HAMAP" id="MF_01462">
    <property type="entry name" value="CbiM"/>
    <property type="match status" value="1"/>
</dbReference>
<dbReference type="NCBIfam" id="NF006184">
    <property type="entry name" value="PRK08319.1"/>
    <property type="match status" value="1"/>
</dbReference>
<comment type="subunit">
    <text evidence="12">Forms an energy-coupling factor (ECF) transporter complex composed of an ATP-binding protein (A component, CbiO), a transmembrane protein (T component, CbiQ) and 2 possible substrate-capture proteins (S components, CbiM and CbiN) of unknown stoichimetry.</text>
</comment>
<dbReference type="FunFam" id="1.10.1760.20:FF:000001">
    <property type="entry name" value="Cobalt transport protein CbiM"/>
    <property type="match status" value="1"/>
</dbReference>
<organism evidence="13 14">
    <name type="scientific">Methanosarcina barkeri 227</name>
    <dbReference type="NCBI Taxonomy" id="1434106"/>
    <lineage>
        <taxon>Archaea</taxon>
        <taxon>Methanobacteriati</taxon>
        <taxon>Methanobacteriota</taxon>
        <taxon>Stenosarchaea group</taxon>
        <taxon>Methanomicrobia</taxon>
        <taxon>Methanosarcinales</taxon>
        <taxon>Methanosarcinaceae</taxon>
        <taxon>Methanosarcina</taxon>
    </lineage>
</organism>
<protein>
    <recommendedName>
        <fullName evidence="12">Putative cobalt transport protein CbiM</fullName>
    </recommendedName>
    <alternativeName>
        <fullName evidence="12">Energy-coupling factor transporter probable substrate-capture protein CbiM</fullName>
        <shortName evidence="12">ECF transporter S component CbiM</shortName>
    </alternativeName>
</protein>
<evidence type="ECO:0000256" key="11">
    <source>
        <dbReference type="ARBA" id="ARBA00023285"/>
    </source>
</evidence>
<feature type="transmembrane region" description="Helical" evidence="12">
    <location>
        <begin position="108"/>
        <end position="129"/>
    </location>
</feature>
<keyword evidence="3 12" id="KW-0171">Cobalt transport</keyword>
<dbReference type="RefSeq" id="WP_048119015.1">
    <property type="nucleotide sequence ID" value="NZ_CP009530.1"/>
</dbReference>
<name>A0A0E3R0G7_METBA</name>
<dbReference type="EMBL" id="CP009530">
    <property type="protein sequence ID" value="AKB57853.1"/>
    <property type="molecule type" value="Genomic_DNA"/>
</dbReference>
<feature type="transmembrane region" description="Helical" evidence="12">
    <location>
        <begin position="185"/>
        <end position="209"/>
    </location>
</feature>
<keyword evidence="4 12" id="KW-0813">Transport</keyword>
<feature type="transmembrane region" description="Helical" evidence="12">
    <location>
        <begin position="6"/>
        <end position="29"/>
    </location>
</feature>
<accession>A0A0E3R0G7</accession>
<dbReference type="KEGG" id="mbar:MSBR2_1337"/>
<dbReference type="GO" id="GO:0043190">
    <property type="term" value="C:ATP-binding cassette (ABC) transporter complex"/>
    <property type="evidence" value="ECO:0007669"/>
    <property type="project" value="InterPro"/>
</dbReference>
<dbReference type="PANTHER" id="PTHR43627">
    <property type="match status" value="1"/>
</dbReference>
<comment type="subcellular location">
    <subcellularLocation>
        <location evidence="1">Cell inner membrane</location>
        <topology evidence="1">Multi-pass membrane protein</topology>
    </subcellularLocation>
    <subcellularLocation>
        <location evidence="12">Cell membrane</location>
        <topology evidence="12">Multi-pass membrane protein</topology>
    </subcellularLocation>
</comment>
<gene>
    <name evidence="12" type="primary">cbiM</name>
    <name evidence="13" type="ORF">MSBR2_1337</name>
</gene>
<dbReference type="InterPro" id="IPR018024">
    <property type="entry name" value="CbiM"/>
</dbReference>
<dbReference type="UniPathway" id="UPA00148"/>
<comment type="function">
    <text evidence="12">Part of the energy-coupling factor (ECF) transporter complex CbiMNOQ involved in cobalt import.</text>
</comment>
<dbReference type="Proteomes" id="UP000033079">
    <property type="component" value="Chromosome"/>
</dbReference>
<evidence type="ECO:0000256" key="10">
    <source>
        <dbReference type="ARBA" id="ARBA00023136"/>
    </source>
</evidence>
<dbReference type="GO" id="GO:0015087">
    <property type="term" value="F:cobalt ion transmembrane transporter activity"/>
    <property type="evidence" value="ECO:0007669"/>
    <property type="project" value="UniProtKB-UniRule"/>
</dbReference>
<evidence type="ECO:0000256" key="7">
    <source>
        <dbReference type="ARBA" id="ARBA00022692"/>
    </source>
</evidence>
<evidence type="ECO:0000313" key="13">
    <source>
        <dbReference type="EMBL" id="AKB57853.1"/>
    </source>
</evidence>
<evidence type="ECO:0000256" key="3">
    <source>
        <dbReference type="ARBA" id="ARBA00022426"/>
    </source>
</evidence>
<evidence type="ECO:0000256" key="4">
    <source>
        <dbReference type="ARBA" id="ARBA00022448"/>
    </source>
</evidence>
<keyword evidence="8 12" id="KW-1133">Transmembrane helix</keyword>
<evidence type="ECO:0000256" key="9">
    <source>
        <dbReference type="ARBA" id="ARBA00023065"/>
    </source>
</evidence>
<feature type="transmembrane region" description="Helical" evidence="12">
    <location>
        <begin position="41"/>
        <end position="58"/>
    </location>
</feature>
<dbReference type="NCBIfam" id="TIGR00123">
    <property type="entry name" value="cbiM"/>
    <property type="match status" value="1"/>
</dbReference>
<dbReference type="HOGENOM" id="CLU_052508_3_0_2"/>
<keyword evidence="9 12" id="KW-0406">Ion transport</keyword>
<feature type="transmembrane region" description="Helical" evidence="12">
    <location>
        <begin position="78"/>
        <end position="101"/>
    </location>
</feature>
<keyword evidence="5 12" id="KW-1003">Cell membrane</keyword>
<reference evidence="13 14" key="1">
    <citation type="submission" date="2014-07" db="EMBL/GenBank/DDBJ databases">
        <title>Methanogenic archaea and the global carbon cycle.</title>
        <authorList>
            <person name="Henriksen J.R."/>
            <person name="Luke J."/>
            <person name="Reinhart S."/>
            <person name="Benedict M.N."/>
            <person name="Youngblut N.D."/>
            <person name="Metcalf M.E."/>
            <person name="Whitaker R.J."/>
            <person name="Metcalf W.W."/>
        </authorList>
    </citation>
    <scope>NUCLEOTIDE SEQUENCE [LARGE SCALE GENOMIC DNA]</scope>
    <source>
        <strain evidence="13 14">227</strain>
    </source>
</reference>
<evidence type="ECO:0000256" key="8">
    <source>
        <dbReference type="ARBA" id="ARBA00022989"/>
    </source>
</evidence>
<evidence type="ECO:0000256" key="12">
    <source>
        <dbReference type="HAMAP-Rule" id="MF_01462"/>
    </source>
</evidence>
<evidence type="ECO:0000256" key="2">
    <source>
        <dbReference type="ARBA" id="ARBA00004953"/>
    </source>
</evidence>
<dbReference type="GeneID" id="24844299"/>
<dbReference type="AlphaFoldDB" id="A0A0E3R0G7"/>
<keyword evidence="11 12" id="KW-0170">Cobalt</keyword>